<evidence type="ECO:0000256" key="3">
    <source>
        <dbReference type="ARBA" id="ARBA00022989"/>
    </source>
</evidence>
<dbReference type="SUPFAM" id="SSF103473">
    <property type="entry name" value="MFS general substrate transporter"/>
    <property type="match status" value="1"/>
</dbReference>
<dbReference type="InterPro" id="IPR020846">
    <property type="entry name" value="MFS_dom"/>
</dbReference>
<evidence type="ECO:0000256" key="4">
    <source>
        <dbReference type="ARBA" id="ARBA00023136"/>
    </source>
</evidence>
<dbReference type="InterPro" id="IPR045263">
    <property type="entry name" value="GLUT"/>
</dbReference>
<organism evidence="8 9">
    <name type="scientific">Ancylostoma ceylanicum</name>
    <dbReference type="NCBI Taxonomy" id="53326"/>
    <lineage>
        <taxon>Eukaryota</taxon>
        <taxon>Metazoa</taxon>
        <taxon>Ecdysozoa</taxon>
        <taxon>Nematoda</taxon>
        <taxon>Chromadorea</taxon>
        <taxon>Rhabditida</taxon>
        <taxon>Rhabditina</taxon>
        <taxon>Rhabditomorpha</taxon>
        <taxon>Strongyloidea</taxon>
        <taxon>Ancylostomatidae</taxon>
        <taxon>Ancylostomatinae</taxon>
        <taxon>Ancylostoma</taxon>
    </lineage>
</organism>
<dbReference type="EMBL" id="KE124845">
    <property type="protein sequence ID" value="EPB77102.1"/>
    <property type="molecule type" value="Genomic_DNA"/>
</dbReference>
<keyword evidence="4 6" id="KW-0472">Membrane</keyword>
<evidence type="ECO:0000256" key="5">
    <source>
        <dbReference type="SAM" id="MobiDB-lite"/>
    </source>
</evidence>
<evidence type="ECO:0000313" key="9">
    <source>
        <dbReference type="Proteomes" id="UP000054495"/>
    </source>
</evidence>
<dbReference type="GO" id="GO:0016020">
    <property type="term" value="C:membrane"/>
    <property type="evidence" value="ECO:0007669"/>
    <property type="project" value="UniProtKB-SubCell"/>
</dbReference>
<protein>
    <recommendedName>
        <fullName evidence="7">Major facilitator superfamily (MFS) profile domain-containing protein</fullName>
    </recommendedName>
</protein>
<sequence>MGRRTDSTKSGDPSREPLQAGEDPGPSKWPTWNLAKTALVVSIGGGFNFGYQLLITNPAQEALIQFLNDSYAETHGIRQDRVGLEFIWGIIISSFFWGATVGALMIQTISDRLGRNPVACRGLISMSTGVMLQVGLVVGSITAMPEYPFGKVEAML</sequence>
<dbReference type="Proteomes" id="UP000054495">
    <property type="component" value="Unassembled WGS sequence"/>
</dbReference>
<keyword evidence="9" id="KW-1185">Reference proteome</keyword>
<dbReference type="AlphaFoldDB" id="A0A0D6MAP3"/>
<reference evidence="8 9" key="1">
    <citation type="submission" date="2013-05" db="EMBL/GenBank/DDBJ databases">
        <title>Draft genome of the parasitic nematode Anyclostoma ceylanicum.</title>
        <authorList>
            <person name="Mitreva M."/>
        </authorList>
    </citation>
    <scope>NUCLEOTIDE SEQUENCE [LARGE SCALE GENOMIC DNA]</scope>
</reference>
<dbReference type="PANTHER" id="PTHR23503:SF96">
    <property type="entry name" value="MAJOR FACILITATOR SUPERFAMILY (MFS) PROFILE DOMAIN-CONTAINING PROTEIN"/>
    <property type="match status" value="1"/>
</dbReference>
<feature type="transmembrane region" description="Helical" evidence="6">
    <location>
        <begin position="118"/>
        <end position="141"/>
    </location>
</feature>
<evidence type="ECO:0000256" key="1">
    <source>
        <dbReference type="ARBA" id="ARBA00004141"/>
    </source>
</evidence>
<gene>
    <name evidence="8" type="ORF">ANCCEY_03803</name>
</gene>
<dbReference type="InterPro" id="IPR036259">
    <property type="entry name" value="MFS_trans_sf"/>
</dbReference>
<evidence type="ECO:0000256" key="2">
    <source>
        <dbReference type="ARBA" id="ARBA00022692"/>
    </source>
</evidence>
<name>A0A0D6MAP3_9BILA</name>
<comment type="subcellular location">
    <subcellularLocation>
        <location evidence="1">Membrane</location>
        <topology evidence="1">Multi-pass membrane protein</topology>
    </subcellularLocation>
</comment>
<proteinExistence type="predicted"/>
<evidence type="ECO:0000313" key="8">
    <source>
        <dbReference type="EMBL" id="EPB77102.1"/>
    </source>
</evidence>
<dbReference type="InterPro" id="IPR005828">
    <property type="entry name" value="MFS_sugar_transport-like"/>
</dbReference>
<evidence type="ECO:0000259" key="7">
    <source>
        <dbReference type="PROSITE" id="PS50850"/>
    </source>
</evidence>
<feature type="region of interest" description="Disordered" evidence="5">
    <location>
        <begin position="1"/>
        <end position="29"/>
    </location>
</feature>
<dbReference type="Pfam" id="PF00083">
    <property type="entry name" value="Sugar_tr"/>
    <property type="match status" value="1"/>
</dbReference>
<keyword evidence="3 6" id="KW-1133">Transmembrane helix</keyword>
<accession>A0A0D6MAP3</accession>
<keyword evidence="2 6" id="KW-0812">Transmembrane</keyword>
<dbReference type="PANTHER" id="PTHR23503">
    <property type="entry name" value="SOLUTE CARRIER FAMILY 2"/>
    <property type="match status" value="1"/>
</dbReference>
<dbReference type="GO" id="GO:0015149">
    <property type="term" value="F:hexose transmembrane transporter activity"/>
    <property type="evidence" value="ECO:0007669"/>
    <property type="project" value="TreeGrafter"/>
</dbReference>
<dbReference type="Gene3D" id="1.20.1250.20">
    <property type="entry name" value="MFS general substrate transporter like domains"/>
    <property type="match status" value="1"/>
</dbReference>
<feature type="transmembrane region" description="Helical" evidence="6">
    <location>
        <begin position="86"/>
        <end position="106"/>
    </location>
</feature>
<dbReference type="PROSITE" id="PS50850">
    <property type="entry name" value="MFS"/>
    <property type="match status" value="1"/>
</dbReference>
<feature type="compositionally biased region" description="Basic and acidic residues" evidence="5">
    <location>
        <begin position="1"/>
        <end position="15"/>
    </location>
</feature>
<evidence type="ECO:0000256" key="6">
    <source>
        <dbReference type="SAM" id="Phobius"/>
    </source>
</evidence>
<feature type="domain" description="Major facilitator superfamily (MFS) profile" evidence="7">
    <location>
        <begin position="38"/>
        <end position="156"/>
    </location>
</feature>